<accession>A0A2P0N9X7</accession>
<protein>
    <submittedName>
        <fullName evidence="1">Uncharacterized protein</fullName>
    </submittedName>
</protein>
<gene>
    <name evidence="1" type="ORF">CB4_053</name>
</gene>
<evidence type="ECO:0000313" key="2">
    <source>
        <dbReference type="Proteomes" id="UP000241311"/>
    </source>
</evidence>
<name>A0A2P0N9X7_9CAUD</name>
<evidence type="ECO:0000313" key="1">
    <source>
        <dbReference type="EMBL" id="AQT27895.1"/>
    </source>
</evidence>
<dbReference type="Proteomes" id="UP000241311">
    <property type="component" value="Segment"/>
</dbReference>
<reference evidence="1 2" key="1">
    <citation type="submission" date="2017-01" db="EMBL/GenBank/DDBJ databases">
        <title>Isolation and characterization of Pectobacterium phages.</title>
        <authorList>
            <person name="Buttimer C.T.H."/>
            <person name="Lucid A."/>
            <person name="Coffey A."/>
        </authorList>
    </citation>
    <scope>NUCLEOTIDE SEQUENCE [LARGE SCALE GENOMIC DNA]</scope>
</reference>
<organism evidence="1 2">
    <name type="scientific">Pectobacterium phage vB_PatP_CB4</name>
    <dbReference type="NCBI Taxonomy" id="1958919"/>
    <lineage>
        <taxon>Viruses</taxon>
        <taxon>Duplodnaviria</taxon>
        <taxon>Heunggongvirae</taxon>
        <taxon>Uroviricota</taxon>
        <taxon>Caudoviricetes</taxon>
        <taxon>Schitoviridae</taxon>
        <taxon>Cbunavirus</taxon>
        <taxon>Cbunavirus CB4</taxon>
    </lineage>
</organism>
<keyword evidence="2" id="KW-1185">Reference proteome</keyword>
<proteinExistence type="predicted"/>
<sequence length="115" mass="13128">MVEVKIPLRAFVTKAFYFDNGDKGDQVMISPPTYNKQKVAEGYDKLLAGKLELDDQDLIFYQESEDSPIYLRELKVGVKGFNPIFADLEFKNHEDGKMKRALITALKQKHKASNS</sequence>
<dbReference type="EMBL" id="KY549659">
    <property type="protein sequence ID" value="AQT27895.1"/>
    <property type="molecule type" value="Genomic_DNA"/>
</dbReference>